<evidence type="ECO:0000256" key="2">
    <source>
        <dbReference type="SAM" id="Phobius"/>
    </source>
</evidence>
<accession>A0A9Q4AMK1</accession>
<dbReference type="Gene3D" id="1.25.40.10">
    <property type="entry name" value="Tetratricopeptide repeat domain"/>
    <property type="match status" value="1"/>
</dbReference>
<keyword evidence="2" id="KW-0812">Transmembrane</keyword>
<dbReference type="EMBL" id="JAMWDU010000002">
    <property type="protein sequence ID" value="MCP8886894.1"/>
    <property type="molecule type" value="Genomic_DNA"/>
</dbReference>
<name>A0A9Q4AMK1_9HYPH</name>
<protein>
    <recommendedName>
        <fullName evidence="5">Adenylate cyclase</fullName>
    </recommendedName>
</protein>
<dbReference type="SUPFAM" id="SSF48452">
    <property type="entry name" value="TPR-like"/>
    <property type="match status" value="1"/>
</dbReference>
<reference evidence="3" key="1">
    <citation type="submission" date="2022-06" db="EMBL/GenBank/DDBJ databases">
        <title>Devosia sp. XJ19-45 genome assembly.</title>
        <authorList>
            <person name="Li B."/>
            <person name="Cai M."/>
            <person name="Nie G."/>
            <person name="Li W."/>
        </authorList>
    </citation>
    <scope>NUCLEOTIDE SEQUENCE</scope>
    <source>
        <strain evidence="3">XJ19-45</strain>
    </source>
</reference>
<proteinExistence type="predicted"/>
<keyword evidence="2" id="KW-1133">Transmembrane helix</keyword>
<feature type="compositionally biased region" description="Basic and acidic residues" evidence="1">
    <location>
        <begin position="116"/>
        <end position="126"/>
    </location>
</feature>
<feature type="region of interest" description="Disordered" evidence="1">
    <location>
        <begin position="116"/>
        <end position="140"/>
    </location>
</feature>
<gene>
    <name evidence="3" type="ORF">NF348_07240</name>
</gene>
<organism evidence="3 4">
    <name type="scientific">Devosia ureilytica</name>
    <dbReference type="NCBI Taxonomy" id="2952754"/>
    <lineage>
        <taxon>Bacteria</taxon>
        <taxon>Pseudomonadati</taxon>
        <taxon>Pseudomonadota</taxon>
        <taxon>Alphaproteobacteria</taxon>
        <taxon>Hyphomicrobiales</taxon>
        <taxon>Devosiaceae</taxon>
        <taxon>Devosia</taxon>
    </lineage>
</organism>
<keyword evidence="2" id="KW-0472">Membrane</keyword>
<feature type="transmembrane region" description="Helical" evidence="2">
    <location>
        <begin position="145"/>
        <end position="163"/>
    </location>
</feature>
<evidence type="ECO:0000256" key="1">
    <source>
        <dbReference type="SAM" id="MobiDB-lite"/>
    </source>
</evidence>
<dbReference type="RefSeq" id="WP_254673433.1">
    <property type="nucleotide sequence ID" value="NZ_JAMWDU010000002.1"/>
</dbReference>
<dbReference type="Proteomes" id="UP001060275">
    <property type="component" value="Unassembled WGS sequence"/>
</dbReference>
<dbReference type="InterPro" id="IPR011990">
    <property type="entry name" value="TPR-like_helical_dom_sf"/>
</dbReference>
<evidence type="ECO:0000313" key="4">
    <source>
        <dbReference type="Proteomes" id="UP001060275"/>
    </source>
</evidence>
<sequence>MTHSDLEADSVGDIREALSRICASEYFAEAEQIKRFLRYVVEEALAGRAERIKSYSVGVEALGKDTDFDPTQDPIVRITANRLRSALAKYYNESQDEHRVIIRLPKGHYFPEFDFRPERDRPDHLSTQRPASPPSATPSPARGRLAVAFLAVAVLAIAVLIFWSRLSVADSDGDIGRVWIIVQPVETGGSTDRDFARVLGDQIIAQVTRYDGVSIIDALRSPNSQRSADQMSGSGWTEKHVFSLATYVRIEDGRAALRWYLTDMHSNQVMWASDRNIGFETGDGAAAIVQSISAELLGLEGAVPVILDRSQPTDLGDDSVCIARAQRNAFTDDLMLLGGVADCLKRVVDHHPQNGQAWALLSLAYHRQGRFAASQGEDASAYRVQQQVAADRASALSPETFFPHLARLAAAYDAGQGTALQNLADRMLLRYSGDARLKVMIGKAFVSQGLPERGLPLIEAGLNQIPSLGPLGYTMLALERYVADDLERAVQYIDEQKLPDDYRYWLMKTVIDARSGNLQEARLAWAGVIRLKPGYSEFVCGDLRASNIHNSYYNRIVEDLNKVVPDLPPDTCGPSARTQLVQSDP</sequence>
<evidence type="ECO:0008006" key="5">
    <source>
        <dbReference type="Google" id="ProtNLM"/>
    </source>
</evidence>
<evidence type="ECO:0000313" key="3">
    <source>
        <dbReference type="EMBL" id="MCP8886894.1"/>
    </source>
</evidence>
<dbReference type="AlphaFoldDB" id="A0A9Q4AMK1"/>
<comment type="caution">
    <text evidence="3">The sequence shown here is derived from an EMBL/GenBank/DDBJ whole genome shotgun (WGS) entry which is preliminary data.</text>
</comment>
<keyword evidence="4" id="KW-1185">Reference proteome</keyword>